<comment type="similarity">
    <text evidence="3 4">Belongs to the TRAFAC class myosin-kinesin ATPase superfamily. Kinesin family.</text>
</comment>
<dbReference type="SUPFAM" id="SSF52540">
    <property type="entry name" value="P-loop containing nucleoside triphosphate hydrolases"/>
    <property type="match status" value="1"/>
</dbReference>
<dbReference type="PRINTS" id="PR00380">
    <property type="entry name" value="KINESINHEAVY"/>
</dbReference>
<keyword evidence="2 3" id="KW-0067">ATP-binding</keyword>
<feature type="coiled-coil region" evidence="5">
    <location>
        <begin position="94"/>
        <end position="244"/>
    </location>
</feature>
<keyword evidence="3 4" id="KW-0505">Motor protein</keyword>
<proteinExistence type="inferred from homology"/>
<dbReference type="PROSITE" id="PS00411">
    <property type="entry name" value="KINESIN_MOTOR_1"/>
    <property type="match status" value="1"/>
</dbReference>
<evidence type="ECO:0000256" key="1">
    <source>
        <dbReference type="ARBA" id="ARBA00022741"/>
    </source>
</evidence>
<dbReference type="GO" id="GO:0005524">
    <property type="term" value="F:ATP binding"/>
    <property type="evidence" value="ECO:0007669"/>
    <property type="project" value="UniProtKB-UniRule"/>
</dbReference>
<evidence type="ECO:0000256" key="5">
    <source>
        <dbReference type="SAM" id="Coils"/>
    </source>
</evidence>
<sequence length="671" mass="75113">MQRRAQKRPRQSDEVNPPPAQKSSSGRFPVRRLPLASSGAATTRGGGVAPITPLPAPPTAMDLVWQRKTAVVHRQLLQLANLYAQKTQENEAVLDAIERMIASHEQELEAVATESESHTRQHLEALAELHCREDAALAEKQHATEEMAMLQAHRIQLEQARERLQEDIVIQSDALEQLQKTLETQRQVTEEEQERLNEVLERERVMQDVAYGLSGEVREMVVELEQIRRAKEAAERASKETEIVRRLLYSQCEELKGTIRVYCRVKGGGSNSNNEALPALENCREPSTSTCSTVSLLTEGPHNPVLAGGRGAEGKGRKIQGGQQKTLYGRFVFPQAGEEAQRTLCLYQSRDNATSTGTQESKETFTYDRVFDSSATQAAVYADVEPLVNCAIDGYRVCIFAYGQTGSGKTYCMEGDVLDEQKCGITPRALRTIFRRQDELKSDDWKYNLSCYFIEIYNDVIRDLQQEPSLYEPGGAAAAQPNYHAIKHQNETGSTSISNVVERRIRSFEEFQRHYKAAIKNRSTSKTLLNDCSSRSHCVFVLRIEGENALLRQRSEGTLCLVDLAGSERMNESGTGQGQQLKETININRSLLDLGKCIRALNNSGSVAPWRNCKLTYLLQNYLGAKGGKMLMLVTVSDKEEYMAESLNSLRFASRVNQTVVGPSIKRVNNY</sequence>
<organism evidence="8 9">
    <name type="scientific">Trypanosoma rangeli SC58</name>
    <dbReference type="NCBI Taxonomy" id="429131"/>
    <lineage>
        <taxon>Eukaryota</taxon>
        <taxon>Discoba</taxon>
        <taxon>Euglenozoa</taxon>
        <taxon>Kinetoplastea</taxon>
        <taxon>Metakinetoplastina</taxon>
        <taxon>Trypanosomatida</taxon>
        <taxon>Trypanosomatidae</taxon>
        <taxon>Trypanosoma</taxon>
        <taxon>Herpetosoma</taxon>
    </lineage>
</organism>
<keyword evidence="5" id="KW-0175">Coiled coil</keyword>
<evidence type="ECO:0000256" key="2">
    <source>
        <dbReference type="ARBA" id="ARBA00022840"/>
    </source>
</evidence>
<keyword evidence="1 3" id="KW-0547">Nucleotide-binding</keyword>
<keyword evidence="4" id="KW-0493">Microtubule</keyword>
<dbReference type="Pfam" id="PF00225">
    <property type="entry name" value="Kinesin"/>
    <property type="match status" value="1"/>
</dbReference>
<dbReference type="GO" id="GO:0008017">
    <property type="term" value="F:microtubule binding"/>
    <property type="evidence" value="ECO:0007669"/>
    <property type="project" value="InterPro"/>
</dbReference>
<evidence type="ECO:0000256" key="6">
    <source>
        <dbReference type="SAM" id="MobiDB-lite"/>
    </source>
</evidence>
<gene>
    <name evidence="8" type="ORF">TRSC58_04812</name>
</gene>
<feature type="region of interest" description="Disordered" evidence="6">
    <location>
        <begin position="1"/>
        <end position="31"/>
    </location>
</feature>
<dbReference type="VEuPathDB" id="TriTrypDB:TRSC58_04812"/>
<feature type="binding site" evidence="3">
    <location>
        <begin position="403"/>
        <end position="410"/>
    </location>
    <ligand>
        <name>ATP</name>
        <dbReference type="ChEBI" id="CHEBI:30616"/>
    </ligand>
</feature>
<dbReference type="PANTHER" id="PTHR47972:SF28">
    <property type="entry name" value="KINESIN-LIKE PROTEIN KLP-3"/>
    <property type="match status" value="1"/>
</dbReference>
<accession>A0A061IWI3</accession>
<dbReference type="InterPro" id="IPR019821">
    <property type="entry name" value="Kinesin_motor_CS"/>
</dbReference>
<keyword evidence="9" id="KW-1185">Reference proteome</keyword>
<evidence type="ECO:0000313" key="9">
    <source>
        <dbReference type="Proteomes" id="UP000031737"/>
    </source>
</evidence>
<dbReference type="InterPro" id="IPR001752">
    <property type="entry name" value="Kinesin_motor_dom"/>
</dbReference>
<feature type="domain" description="Kinesin motor" evidence="7">
    <location>
        <begin position="258"/>
        <end position="659"/>
    </location>
</feature>
<dbReference type="InterPro" id="IPR027640">
    <property type="entry name" value="Kinesin-like_fam"/>
</dbReference>
<evidence type="ECO:0000256" key="4">
    <source>
        <dbReference type="RuleBase" id="RU000394"/>
    </source>
</evidence>
<dbReference type="EMBL" id="AUPL01004812">
    <property type="protein sequence ID" value="ESL07498.1"/>
    <property type="molecule type" value="Genomic_DNA"/>
</dbReference>
<reference evidence="8 9" key="1">
    <citation type="submission" date="2013-07" db="EMBL/GenBank/DDBJ databases">
        <authorList>
            <person name="Stoco P.H."/>
            <person name="Wagner G."/>
            <person name="Gerber A."/>
            <person name="Zaha A."/>
            <person name="Thompson C."/>
            <person name="Bartholomeu D.C."/>
            <person name="Luckemeyer D.D."/>
            <person name="Bahia D."/>
            <person name="Loreto E."/>
            <person name="Prestes E.B."/>
            <person name="Lima F.M."/>
            <person name="Rodrigues-Luiz G."/>
            <person name="Vallejo G.A."/>
            <person name="Filho J.F."/>
            <person name="Monteiro K.M."/>
            <person name="Tyler K.M."/>
            <person name="de Almeida L.G."/>
            <person name="Ortiz M.F."/>
            <person name="Siervo M.A."/>
            <person name="de Moraes M.H."/>
            <person name="Cunha O.L."/>
            <person name="Mendonca-Neto R."/>
            <person name="Silva R."/>
            <person name="Teixeira S.M."/>
            <person name="Murta S.M."/>
            <person name="Sincero T.C."/>
            <person name="Mendes T.A."/>
            <person name="Urmenyi T.P."/>
            <person name="Silva V.G."/>
            <person name="da Rocha W.D."/>
            <person name="Andersson B."/>
            <person name="Romanha A.J."/>
            <person name="Steindel M."/>
            <person name="de Vasconcelos A.T."/>
            <person name="Grisard E.C."/>
        </authorList>
    </citation>
    <scope>NUCLEOTIDE SEQUENCE [LARGE SCALE GENOMIC DNA]</scope>
    <source>
        <strain evidence="8 9">SC58</strain>
    </source>
</reference>
<dbReference type="AlphaFoldDB" id="A0A061IWI3"/>
<evidence type="ECO:0000259" key="7">
    <source>
        <dbReference type="PROSITE" id="PS50067"/>
    </source>
</evidence>
<comment type="caution">
    <text evidence="8">The sequence shown here is derived from an EMBL/GenBank/DDBJ whole genome shotgun (WGS) entry which is preliminary data.</text>
</comment>
<name>A0A061IWI3_TRYRA</name>
<dbReference type="GO" id="GO:0003777">
    <property type="term" value="F:microtubule motor activity"/>
    <property type="evidence" value="ECO:0007669"/>
    <property type="project" value="InterPro"/>
</dbReference>
<dbReference type="Gene3D" id="3.40.850.10">
    <property type="entry name" value="Kinesin motor domain"/>
    <property type="match status" value="1"/>
</dbReference>
<dbReference type="Proteomes" id="UP000031737">
    <property type="component" value="Unassembled WGS sequence"/>
</dbReference>
<protein>
    <recommendedName>
        <fullName evidence="4">Kinesin-like protein</fullName>
    </recommendedName>
</protein>
<dbReference type="GO" id="GO:0005874">
    <property type="term" value="C:microtubule"/>
    <property type="evidence" value="ECO:0007669"/>
    <property type="project" value="UniProtKB-KW"/>
</dbReference>
<dbReference type="PANTHER" id="PTHR47972">
    <property type="entry name" value="KINESIN-LIKE PROTEIN KLP-3"/>
    <property type="match status" value="1"/>
</dbReference>
<dbReference type="OrthoDB" id="3176171at2759"/>
<evidence type="ECO:0000256" key="3">
    <source>
        <dbReference type="PROSITE-ProRule" id="PRU00283"/>
    </source>
</evidence>
<dbReference type="SMART" id="SM00129">
    <property type="entry name" value="KISc"/>
    <property type="match status" value="1"/>
</dbReference>
<dbReference type="InterPro" id="IPR027417">
    <property type="entry name" value="P-loop_NTPase"/>
</dbReference>
<dbReference type="InterPro" id="IPR036961">
    <property type="entry name" value="Kinesin_motor_dom_sf"/>
</dbReference>
<evidence type="ECO:0000313" key="8">
    <source>
        <dbReference type="EMBL" id="ESL07498.1"/>
    </source>
</evidence>
<dbReference type="GO" id="GO:0007018">
    <property type="term" value="P:microtubule-based movement"/>
    <property type="evidence" value="ECO:0007669"/>
    <property type="project" value="InterPro"/>
</dbReference>
<dbReference type="PROSITE" id="PS50067">
    <property type="entry name" value="KINESIN_MOTOR_2"/>
    <property type="match status" value="1"/>
</dbReference>